<organism evidence="2 3">
    <name type="scientific">Mugilogobius chulae</name>
    <name type="common">yellowstripe goby</name>
    <dbReference type="NCBI Taxonomy" id="88201"/>
    <lineage>
        <taxon>Eukaryota</taxon>
        <taxon>Metazoa</taxon>
        <taxon>Chordata</taxon>
        <taxon>Craniata</taxon>
        <taxon>Vertebrata</taxon>
        <taxon>Euteleostomi</taxon>
        <taxon>Actinopterygii</taxon>
        <taxon>Neopterygii</taxon>
        <taxon>Teleostei</taxon>
        <taxon>Neoteleostei</taxon>
        <taxon>Acanthomorphata</taxon>
        <taxon>Gobiaria</taxon>
        <taxon>Gobiiformes</taxon>
        <taxon>Gobioidei</taxon>
        <taxon>Gobiidae</taxon>
        <taxon>Gobionellinae</taxon>
        <taxon>Mugilogobius</taxon>
    </lineage>
</organism>
<evidence type="ECO:0000256" key="1">
    <source>
        <dbReference type="SAM" id="MobiDB-lite"/>
    </source>
</evidence>
<reference evidence="3" key="1">
    <citation type="submission" date="2024-04" db="EMBL/GenBank/DDBJ databases">
        <title>Salinicola lusitanus LLJ914,a marine bacterium isolated from the Okinawa Trough.</title>
        <authorList>
            <person name="Li J."/>
        </authorList>
    </citation>
    <scope>NUCLEOTIDE SEQUENCE [LARGE SCALE GENOMIC DNA]</scope>
</reference>
<feature type="compositionally biased region" description="Basic and acidic residues" evidence="1">
    <location>
        <begin position="235"/>
        <end position="259"/>
    </location>
</feature>
<comment type="caution">
    <text evidence="2">The sequence shown here is derived from an EMBL/GenBank/DDBJ whole genome shotgun (WGS) entry which is preliminary data.</text>
</comment>
<feature type="compositionally biased region" description="Polar residues" evidence="1">
    <location>
        <begin position="327"/>
        <end position="345"/>
    </location>
</feature>
<dbReference type="EMBL" id="JBBPFD010000010">
    <property type="protein sequence ID" value="KAK7909741.1"/>
    <property type="molecule type" value="Genomic_DNA"/>
</dbReference>
<feature type="compositionally biased region" description="Acidic residues" evidence="1">
    <location>
        <begin position="165"/>
        <end position="180"/>
    </location>
</feature>
<keyword evidence="3" id="KW-1185">Reference proteome</keyword>
<feature type="compositionally biased region" description="Acidic residues" evidence="1">
    <location>
        <begin position="260"/>
        <end position="271"/>
    </location>
</feature>
<sequence length="371" mass="42385">MQNTQAEISQTQLKEEKLKSNGLQEQLEALRAAFVKSEQEKMEEKESRRKLQDSLTEKEKVVLSLKTAVAKFQTERKEMQLDFESVEEAVMIFKQSAEEKMKDLSQKLNVKESQTQQLQEKNDSLQKEVQSLTEACKILQEGVVKQAEDKNEEVQSLKTTHTTSEEAEGIVEKEVEQEEVESLKTALDSENELDEIDLTIRALDQQNCQAEEFRLGASCLEKNKKNQEEEVESLNIEKRIDREGDNDLNRAEREMKPEPDFEDGETEETDNISESSGEKDGEGRNRPDIRALDQQIRQAEEASLGASCLEKNKKNQDEEDQRKKTTRTSANQKKTGKQAPQTKTKPASPEPDHDGKRSPQDRDRVTVSILV</sequence>
<protein>
    <submittedName>
        <fullName evidence="2">Uncharacterized protein</fullName>
    </submittedName>
</protein>
<feature type="compositionally biased region" description="Basic and acidic residues" evidence="1">
    <location>
        <begin position="310"/>
        <end position="323"/>
    </location>
</feature>
<feature type="region of interest" description="Disordered" evidence="1">
    <location>
        <begin position="149"/>
        <end position="188"/>
    </location>
</feature>
<evidence type="ECO:0000313" key="2">
    <source>
        <dbReference type="EMBL" id="KAK7909741.1"/>
    </source>
</evidence>
<feature type="compositionally biased region" description="Polar residues" evidence="1">
    <location>
        <begin position="106"/>
        <end position="119"/>
    </location>
</feature>
<dbReference type="Proteomes" id="UP001460270">
    <property type="component" value="Unassembled WGS sequence"/>
</dbReference>
<proteinExistence type="predicted"/>
<name>A0AAW0NYZ6_9GOBI</name>
<feature type="compositionally biased region" description="Basic and acidic residues" evidence="1">
    <location>
        <begin position="276"/>
        <end position="291"/>
    </location>
</feature>
<feature type="compositionally biased region" description="Basic and acidic residues" evidence="1">
    <location>
        <begin position="350"/>
        <end position="365"/>
    </location>
</feature>
<gene>
    <name evidence="2" type="ORF">WMY93_014425</name>
</gene>
<feature type="compositionally biased region" description="Polar residues" evidence="1">
    <location>
        <begin position="1"/>
        <end position="12"/>
    </location>
</feature>
<accession>A0AAW0NYZ6</accession>
<dbReference type="AlphaFoldDB" id="A0AAW0NYZ6"/>
<feature type="region of interest" description="Disordered" evidence="1">
    <location>
        <begin position="1"/>
        <end position="21"/>
    </location>
</feature>
<feature type="region of interest" description="Disordered" evidence="1">
    <location>
        <begin position="217"/>
        <end position="371"/>
    </location>
</feature>
<evidence type="ECO:0000313" key="3">
    <source>
        <dbReference type="Proteomes" id="UP001460270"/>
    </source>
</evidence>
<feature type="region of interest" description="Disordered" evidence="1">
    <location>
        <begin position="103"/>
        <end position="122"/>
    </location>
</feature>